<keyword evidence="1" id="KW-0802">TPR repeat</keyword>
<evidence type="ECO:0000256" key="2">
    <source>
        <dbReference type="SAM" id="Phobius"/>
    </source>
</evidence>
<evidence type="ECO:0000313" key="5">
    <source>
        <dbReference type="Proteomes" id="UP000198379"/>
    </source>
</evidence>
<feature type="domain" description="CHAT" evidence="3">
    <location>
        <begin position="567"/>
        <end position="834"/>
    </location>
</feature>
<protein>
    <submittedName>
        <fullName evidence="4">CHAT domain-containing protein</fullName>
    </submittedName>
</protein>
<keyword evidence="2" id="KW-0812">Transmembrane</keyword>
<keyword evidence="2" id="KW-1133">Transmembrane helix</keyword>
<dbReference type="PANTHER" id="PTHR10098:SF108">
    <property type="entry name" value="TETRATRICOPEPTIDE REPEAT PROTEIN 28"/>
    <property type="match status" value="1"/>
</dbReference>
<sequence length="872" mass="101053">MYISFLKRRILFSFVCILACIWNVGILNAQNTPSSEKETANHYFAQAKEALQSRDTETALPLIYKADSLYQKLAFPEEIIETKLLEYRCFHFLKPISEWSTPLYQALSFEKKLEKPSMTKVKLYAALSTNASLNNQSTVAHYYGSKALSLLQGEHLIKDPEYQAFYMSILYRMGKTEERQYNYKKAENFYSQSLEKARRHELPFYLSYGGLFKTYTLTNQHQKIIEMVEEFEAKKYAQSQPAFFVYDFYSYHIDYLIKNSLYDKAMKQSLALKKLRNTDKFKSHFYEWFLSERIADIHNFQGNHQEAINELLSTKALQESLEIRNVERAALLIKLAKYYLNLNDYKNAQYYSEEALTVNTQTQRDTTAFHMPLDLDNIKKAHKNILLDNLLFKAQLAEKLYAKTKNNSYLKTKKQSYTTAHELIKRMGKLSDEDAFLDETQFKNVYGNLMQLYQQEWQTNKDQKTFDSALELRLQSQYVTILNELKDAQQRKDIDSIPFIKNSRTTYQGYNKIYYFWGQEAIYVLHENNTIQHFDKIPLTTQLEEAIDIVSTEVRKIDTIRNHKAHQLIYEKLLEKYIQPDLKTAVLLDDKLHLIPMSSLWIAGEKQYLLDKTSIIHITTALPTKETSQSEKALLMAPFATHEGIFNNRLAKSADEINAITPYFNHTTYLDQQATKNVFLDQLATSSIIHLATHAIANTEDPLLSTIQFYEEASLDPTKTSLTLPEIYNLNLNADLVTLSACETGIGKEIKGKGVQSMANAFTHAGAASTVMSLWKVPDTETTTIMAGFYNYLHKGMPKDEALRQAKLAYINSQKDYPALQHPYYWSGFVISGNPKTIQHQEFPWKKWGLILGGVFILLLLFKKPLLQLIKK</sequence>
<dbReference type="PROSITE" id="PS50005">
    <property type="entry name" value="TPR"/>
    <property type="match status" value="1"/>
</dbReference>
<dbReference type="Gene3D" id="1.25.40.10">
    <property type="entry name" value="Tetratricopeptide repeat domain"/>
    <property type="match status" value="1"/>
</dbReference>
<dbReference type="AlphaFoldDB" id="A0A239D3Q5"/>
<evidence type="ECO:0000256" key="1">
    <source>
        <dbReference type="PROSITE-ProRule" id="PRU00339"/>
    </source>
</evidence>
<feature type="repeat" description="TPR" evidence="1">
    <location>
        <begin position="329"/>
        <end position="362"/>
    </location>
</feature>
<keyword evidence="5" id="KW-1185">Reference proteome</keyword>
<dbReference type="InterPro" id="IPR024983">
    <property type="entry name" value="CHAT_dom"/>
</dbReference>
<dbReference type="SMART" id="SM00028">
    <property type="entry name" value="TPR"/>
    <property type="match status" value="2"/>
</dbReference>
<feature type="transmembrane region" description="Helical" evidence="2">
    <location>
        <begin position="845"/>
        <end position="862"/>
    </location>
</feature>
<organism evidence="4 5">
    <name type="scientific">Dokdonia pacifica</name>
    <dbReference type="NCBI Taxonomy" id="1627892"/>
    <lineage>
        <taxon>Bacteria</taxon>
        <taxon>Pseudomonadati</taxon>
        <taxon>Bacteroidota</taxon>
        <taxon>Flavobacteriia</taxon>
        <taxon>Flavobacteriales</taxon>
        <taxon>Flavobacteriaceae</taxon>
        <taxon>Dokdonia</taxon>
    </lineage>
</organism>
<dbReference type="Pfam" id="PF12770">
    <property type="entry name" value="CHAT"/>
    <property type="match status" value="1"/>
</dbReference>
<gene>
    <name evidence="4" type="ORF">SAMN06265376_10996</name>
</gene>
<proteinExistence type="predicted"/>
<dbReference type="InterPro" id="IPR011990">
    <property type="entry name" value="TPR-like_helical_dom_sf"/>
</dbReference>
<dbReference type="PANTHER" id="PTHR10098">
    <property type="entry name" value="RAPSYN-RELATED"/>
    <property type="match status" value="1"/>
</dbReference>
<evidence type="ECO:0000259" key="3">
    <source>
        <dbReference type="Pfam" id="PF12770"/>
    </source>
</evidence>
<keyword evidence="2" id="KW-0472">Membrane</keyword>
<dbReference type="Proteomes" id="UP000198379">
    <property type="component" value="Unassembled WGS sequence"/>
</dbReference>
<name>A0A239D3Q5_9FLAO</name>
<reference evidence="4 5" key="1">
    <citation type="submission" date="2017-06" db="EMBL/GenBank/DDBJ databases">
        <authorList>
            <person name="Kim H.J."/>
            <person name="Triplett B.A."/>
        </authorList>
    </citation>
    <scope>NUCLEOTIDE SEQUENCE [LARGE SCALE GENOMIC DNA]</scope>
    <source>
        <strain evidence="4 5">DSM 25597</strain>
    </source>
</reference>
<evidence type="ECO:0000313" key="4">
    <source>
        <dbReference type="EMBL" id="SNS26223.1"/>
    </source>
</evidence>
<dbReference type="RefSeq" id="WP_089373586.1">
    <property type="nucleotide sequence ID" value="NZ_BMEP01000001.1"/>
</dbReference>
<dbReference type="EMBL" id="FZNY01000009">
    <property type="protein sequence ID" value="SNS26223.1"/>
    <property type="molecule type" value="Genomic_DNA"/>
</dbReference>
<dbReference type="InterPro" id="IPR019734">
    <property type="entry name" value="TPR_rpt"/>
</dbReference>
<accession>A0A239D3Q5</accession>